<evidence type="ECO:0008006" key="3">
    <source>
        <dbReference type="Google" id="ProtNLM"/>
    </source>
</evidence>
<proteinExistence type="predicted"/>
<dbReference type="EMBL" id="JAPPUX010000001">
    <property type="protein sequence ID" value="MCY4725548.1"/>
    <property type="molecule type" value="Genomic_DNA"/>
</dbReference>
<accession>A0ABT4C9B0</accession>
<comment type="caution">
    <text evidence="1">The sequence shown here is derived from an EMBL/GenBank/DDBJ whole genome shotgun (WGS) entry which is preliminary data.</text>
</comment>
<keyword evidence="2" id="KW-1185">Reference proteome</keyword>
<gene>
    <name evidence="1" type="ORF">NYO98_04590</name>
</gene>
<evidence type="ECO:0000313" key="1">
    <source>
        <dbReference type="EMBL" id="MCY4725548.1"/>
    </source>
</evidence>
<evidence type="ECO:0000313" key="2">
    <source>
        <dbReference type="Proteomes" id="UP001074726"/>
    </source>
</evidence>
<dbReference type="RefSeq" id="WP_268110346.1">
    <property type="nucleotide sequence ID" value="NZ_JAPPUX010000001.1"/>
</dbReference>
<sequence>MDAAPLPALDPGAYTPAIGTNARTEQVDAVGFAVVLDGDGNGRVVGTLKNTENQPHALTGAAIKSDDTPVRTALLADVIRLPPRTSVALTDAPPISVPAANLSVGGFVELTLDVTDAQLVHMLVPVEAQKGPYADVDVPTRA</sequence>
<name>A0ABT4C9B0_9ACTN</name>
<reference evidence="1" key="1">
    <citation type="submission" date="2022-08" db="EMBL/GenBank/DDBJ databases">
        <title>Genome sequencing of Nocardioides sp. STR2.</title>
        <authorList>
            <person name="So Y."/>
        </authorList>
    </citation>
    <scope>NUCLEOTIDE SEQUENCE</scope>
    <source>
        <strain evidence="1">STR2</strain>
    </source>
</reference>
<dbReference type="Proteomes" id="UP001074726">
    <property type="component" value="Unassembled WGS sequence"/>
</dbReference>
<organism evidence="1 2">
    <name type="scientific">Nocardioides pini</name>
    <dbReference type="NCBI Taxonomy" id="2975053"/>
    <lineage>
        <taxon>Bacteria</taxon>
        <taxon>Bacillati</taxon>
        <taxon>Actinomycetota</taxon>
        <taxon>Actinomycetes</taxon>
        <taxon>Propionibacteriales</taxon>
        <taxon>Nocardioidaceae</taxon>
        <taxon>Nocardioides</taxon>
    </lineage>
</organism>
<protein>
    <recommendedName>
        <fullName evidence="3">Copper(I)-binding protein</fullName>
    </recommendedName>
</protein>